<dbReference type="AlphaFoldDB" id="A0A8H7AG46"/>
<dbReference type="EMBL" id="JAACFV010000086">
    <property type="protein sequence ID" value="KAF7506491.1"/>
    <property type="molecule type" value="Genomic_DNA"/>
</dbReference>
<keyword evidence="2" id="KW-1185">Reference proteome</keyword>
<dbReference type="Proteomes" id="UP000606974">
    <property type="component" value="Unassembled WGS sequence"/>
</dbReference>
<dbReference type="OrthoDB" id="10370561at2759"/>
<comment type="caution">
    <text evidence="1">The sequence shown here is derived from an EMBL/GenBank/DDBJ whole genome shotgun (WGS) entry which is preliminary data.</text>
</comment>
<accession>A0A8H7AG46</accession>
<organism evidence="1 2">
    <name type="scientific">Endocarpon pusillum</name>
    <dbReference type="NCBI Taxonomy" id="364733"/>
    <lineage>
        <taxon>Eukaryota</taxon>
        <taxon>Fungi</taxon>
        <taxon>Dikarya</taxon>
        <taxon>Ascomycota</taxon>
        <taxon>Pezizomycotina</taxon>
        <taxon>Eurotiomycetes</taxon>
        <taxon>Chaetothyriomycetidae</taxon>
        <taxon>Verrucariales</taxon>
        <taxon>Verrucariaceae</taxon>
        <taxon>Endocarpon</taxon>
    </lineage>
</organism>
<proteinExistence type="predicted"/>
<gene>
    <name evidence="1" type="ORF">GJ744_011741</name>
</gene>
<evidence type="ECO:0000313" key="2">
    <source>
        <dbReference type="Proteomes" id="UP000606974"/>
    </source>
</evidence>
<protein>
    <submittedName>
        <fullName evidence="1">Uncharacterized protein</fullName>
    </submittedName>
</protein>
<sequence length="447" mass="48983">MMAQHLPPWDDWGSGQFMEHGEKAFNPTHATNISCDTIEPDQDMPSWSSTWLEQLAHDDSGTGGFMEHGEKACNPTHATKMSCDTIEPDQDIPSWSYTWPEQLAHDDSGTGGFMEHGEKACTPTHATKMSCDTIEPDQDIPSWSSTWPEQLAHNSLRLDGQKSTHVGRTSVTEDLDTAEHNNSGFKLSCTIGSRIEPSHNLPADAKVSPISLAWPTPFRQSAGSDCGSSFPSMTPVGYRVNRFSSCDKPPPNNGPLTLQHILSISRECSKPVSPLMPGQLVFDANMLPVRTRKLRKKTRAEREVSQTLRNSGGACPQHKAARKACRCFGWKGQADPEGSAARRAANGDELNGAMSESTNQSNILVPSDDMGLLDMPENLGAADETLERPGLKQVWPASNMADPLKRVLIFSCPYVFAPCSFWTTQMGEWTDHLVVAHGERLDSVAPI</sequence>
<name>A0A8H7AG46_9EURO</name>
<reference evidence="1" key="1">
    <citation type="submission" date="2020-02" db="EMBL/GenBank/DDBJ databases">
        <authorList>
            <person name="Palmer J.M."/>
        </authorList>
    </citation>
    <scope>NUCLEOTIDE SEQUENCE</scope>
    <source>
        <strain evidence="1">EPUS1.4</strain>
        <tissue evidence="1">Thallus</tissue>
    </source>
</reference>
<evidence type="ECO:0000313" key="1">
    <source>
        <dbReference type="EMBL" id="KAF7506491.1"/>
    </source>
</evidence>